<accession>A0ABY7UND1</accession>
<organism evidence="1 2">
    <name type="scientific">Corynebacterium jeddahense</name>
    <dbReference type="NCBI Taxonomy" id="1414719"/>
    <lineage>
        <taxon>Bacteria</taxon>
        <taxon>Bacillati</taxon>
        <taxon>Actinomycetota</taxon>
        <taxon>Actinomycetes</taxon>
        <taxon>Mycobacteriales</taxon>
        <taxon>Corynebacteriaceae</taxon>
        <taxon>Corynebacterium</taxon>
    </lineage>
</organism>
<name>A0ABY7UND1_9CORY</name>
<proteinExistence type="predicted"/>
<reference evidence="1 2" key="1">
    <citation type="submission" date="2020-10" db="EMBL/GenBank/DDBJ databases">
        <title>Complete genome sequence of Corynebacterium jeddahense DSM 45997, type strain of Corynebacterium jeddahense.</title>
        <authorList>
            <person name="Busche T."/>
            <person name="Kalinowski J."/>
            <person name="Ruckert C."/>
        </authorList>
    </citation>
    <scope>NUCLEOTIDE SEQUENCE [LARGE SCALE GENOMIC DNA]</scope>
    <source>
        <strain evidence="1 2">DSM 45997</strain>
    </source>
</reference>
<dbReference type="Proteomes" id="UP001218071">
    <property type="component" value="Chromosome"/>
</dbReference>
<dbReference type="EMBL" id="CP063194">
    <property type="protein sequence ID" value="WCZ39093.1"/>
    <property type="molecule type" value="Genomic_DNA"/>
</dbReference>
<protein>
    <submittedName>
        <fullName evidence="1">Uncharacterized protein</fullName>
    </submittedName>
</protein>
<evidence type="ECO:0000313" key="1">
    <source>
        <dbReference type="EMBL" id="WCZ39093.1"/>
    </source>
</evidence>
<sequence length="210" mass="22053">MCAIVQARPPSRGAISPLGRVVWVTSNLWIVPGSPALALSPDPASRRLLGATRALAGTAGGRAVDIVCSLDDRWRTEHTGSFAAWGAPEITVRGGNHLGELVARFALGDPEIREVRGRIGTPDPDAVTVVVLDGPAGLTQRAPLSLVEGDAAAHERIQAWLGGGAPEDVATHVLEPALWEELAALHPVQARLIDADGTLGVGRYVAEWRV</sequence>
<keyword evidence="2" id="KW-1185">Reference proteome</keyword>
<gene>
    <name evidence="1" type="ORF">CJEDD_07500</name>
</gene>
<evidence type="ECO:0000313" key="2">
    <source>
        <dbReference type="Proteomes" id="UP001218071"/>
    </source>
</evidence>